<dbReference type="Gene3D" id="3.40.190.150">
    <property type="entry name" value="Bordetella uptake gene, domain 1"/>
    <property type="match status" value="1"/>
</dbReference>
<sequence length="330" mass="35115">MNVRIAMNPGRRLLCGLIAASSVIGLAIAAEAPLRIVVGFPPGGALDILARVIGQRLTETLGRPVVVENQPGAGSLIAAQAVARAQPDDSTILLAPVVVPAFFPALYPKMSFDPVRDLTPVAELGDFSLALVTAPTVRAGDLVEFIEYAKARPGTVNYGSMSAGTPSHFLGVMLNRAAGLDMLHIPYKGAAPVLIAVQSGEIQAAIVTSGEAVELHKQGRIRILGVTGKERSPLLPDVATMSQAVPRLRDMEDVSLWYGFFAPKGTNAIQAERLNQALAAALKAPEVQRQIAQQDLRTRYPSAAEFAERVRLDNEVWGGIIRTTGFTLEQ</sequence>
<evidence type="ECO:0008006" key="4">
    <source>
        <dbReference type="Google" id="ProtNLM"/>
    </source>
</evidence>
<dbReference type="AlphaFoldDB" id="A0A446C600"/>
<dbReference type="InterPro" id="IPR005064">
    <property type="entry name" value="BUG"/>
</dbReference>
<name>A0A446C600_9BURK</name>
<dbReference type="PIRSF" id="PIRSF017082">
    <property type="entry name" value="YflP"/>
    <property type="match status" value="1"/>
</dbReference>
<reference evidence="2 3" key="1">
    <citation type="submission" date="2018-07" db="EMBL/GenBank/DDBJ databases">
        <authorList>
            <person name="Peeters C."/>
        </authorList>
    </citation>
    <scope>NUCLEOTIDE SEQUENCE [LARGE SCALE GENOMIC DNA]</scope>
    <source>
        <strain evidence="2 3">LMG 30378</strain>
    </source>
</reference>
<evidence type="ECO:0000256" key="1">
    <source>
        <dbReference type="ARBA" id="ARBA00006987"/>
    </source>
</evidence>
<dbReference type="Gene3D" id="3.40.190.10">
    <property type="entry name" value="Periplasmic binding protein-like II"/>
    <property type="match status" value="1"/>
</dbReference>
<dbReference type="EMBL" id="UFQC01000002">
    <property type="protein sequence ID" value="SSW63294.1"/>
    <property type="molecule type" value="Genomic_DNA"/>
</dbReference>
<dbReference type="Proteomes" id="UP000289465">
    <property type="component" value="Unassembled WGS sequence"/>
</dbReference>
<protein>
    <recommendedName>
        <fullName evidence="4">Tripartite tricarboxylate transporter family receptor</fullName>
    </recommendedName>
</protein>
<dbReference type="Pfam" id="PF03401">
    <property type="entry name" value="TctC"/>
    <property type="match status" value="1"/>
</dbReference>
<dbReference type="InterPro" id="IPR042100">
    <property type="entry name" value="Bug_dom1"/>
</dbReference>
<proteinExistence type="inferred from homology"/>
<gene>
    <name evidence="2" type="ORF">AVE30378_00348</name>
</gene>
<dbReference type="PANTHER" id="PTHR42928:SF5">
    <property type="entry name" value="BLR1237 PROTEIN"/>
    <property type="match status" value="1"/>
</dbReference>
<dbReference type="CDD" id="cd07012">
    <property type="entry name" value="PBP2_Bug_TTT"/>
    <property type="match status" value="1"/>
</dbReference>
<accession>A0A446C600</accession>
<evidence type="ECO:0000313" key="2">
    <source>
        <dbReference type="EMBL" id="SSW63294.1"/>
    </source>
</evidence>
<dbReference type="PANTHER" id="PTHR42928">
    <property type="entry name" value="TRICARBOXYLATE-BINDING PROTEIN"/>
    <property type="match status" value="1"/>
</dbReference>
<dbReference type="SUPFAM" id="SSF53850">
    <property type="entry name" value="Periplasmic binding protein-like II"/>
    <property type="match status" value="1"/>
</dbReference>
<organism evidence="2 3">
    <name type="scientific">Achromobacter veterisilvae</name>
    <dbReference type="NCBI Taxonomy" id="2069367"/>
    <lineage>
        <taxon>Bacteria</taxon>
        <taxon>Pseudomonadati</taxon>
        <taxon>Pseudomonadota</taxon>
        <taxon>Betaproteobacteria</taxon>
        <taxon>Burkholderiales</taxon>
        <taxon>Alcaligenaceae</taxon>
        <taxon>Achromobacter</taxon>
    </lineage>
</organism>
<evidence type="ECO:0000313" key="3">
    <source>
        <dbReference type="Proteomes" id="UP000289465"/>
    </source>
</evidence>
<comment type="similarity">
    <text evidence="1">Belongs to the UPF0065 (bug) family.</text>
</comment>